<dbReference type="Gene3D" id="1.20.1250.20">
    <property type="entry name" value="MFS general substrate transporter like domains"/>
    <property type="match status" value="1"/>
</dbReference>
<evidence type="ECO:0000256" key="4">
    <source>
        <dbReference type="ARBA" id="ARBA00022989"/>
    </source>
</evidence>
<keyword evidence="3 6" id="KW-0812">Transmembrane</keyword>
<feature type="transmembrane region" description="Helical" evidence="6">
    <location>
        <begin position="477"/>
        <end position="498"/>
    </location>
</feature>
<dbReference type="Pfam" id="PF07690">
    <property type="entry name" value="MFS_1"/>
    <property type="match status" value="1"/>
</dbReference>
<dbReference type="KEGG" id="amah:DLM_1331"/>
<reference evidence="8 9" key="2">
    <citation type="journal article" date="2017" name="Genome Announc.">
        <title>Draft genome sequence of Aquitalea magnusonii strain H3, a plant growth-promoting bacterium of duckweed Lemna minor.</title>
        <authorList>
            <person name="Ishizawa H."/>
            <person name="Kuroda M."/>
            <person name="Ike M."/>
        </authorList>
    </citation>
    <scope>NUCLEOTIDE SEQUENCE [LARGE SCALE GENOMIC DNA]</scope>
    <source>
        <strain evidence="8 9">H3</strain>
    </source>
</reference>
<evidence type="ECO:0000259" key="7">
    <source>
        <dbReference type="PROSITE" id="PS50850"/>
    </source>
</evidence>
<dbReference type="Proteomes" id="UP000198290">
    <property type="component" value="Chromosome"/>
</dbReference>
<evidence type="ECO:0000256" key="5">
    <source>
        <dbReference type="ARBA" id="ARBA00023136"/>
    </source>
</evidence>
<organism evidence="8 9">
    <name type="scientific">Aquitalea magnusonii</name>
    <dbReference type="NCBI Taxonomy" id="332411"/>
    <lineage>
        <taxon>Bacteria</taxon>
        <taxon>Pseudomonadati</taxon>
        <taxon>Pseudomonadota</taxon>
        <taxon>Betaproteobacteria</taxon>
        <taxon>Neisseriales</taxon>
        <taxon>Chromobacteriaceae</taxon>
        <taxon>Aquitalea</taxon>
    </lineage>
</organism>
<name>A0A3G9GBX1_9NEIS</name>
<keyword evidence="4 6" id="KW-1133">Transmembrane helix</keyword>
<dbReference type="GO" id="GO:0022857">
    <property type="term" value="F:transmembrane transporter activity"/>
    <property type="evidence" value="ECO:0007669"/>
    <property type="project" value="InterPro"/>
</dbReference>
<feature type="transmembrane region" description="Helical" evidence="6">
    <location>
        <begin position="18"/>
        <end position="38"/>
    </location>
</feature>
<evidence type="ECO:0000256" key="6">
    <source>
        <dbReference type="SAM" id="Phobius"/>
    </source>
</evidence>
<reference evidence="9" key="1">
    <citation type="journal article" date="2017" name="Biotechnol. Biofuels">
        <title>Evaluation of environmental bacterial communities as a factor affecting the growth of duckweed Lemna minor.</title>
        <authorList>
            <person name="Ishizawa H."/>
            <person name="Kuroda M."/>
            <person name="Morikawa M."/>
            <person name="Ike M."/>
        </authorList>
    </citation>
    <scope>NUCLEOTIDE SEQUENCE [LARGE SCALE GENOMIC DNA]</scope>
    <source>
        <strain evidence="9">H3</strain>
    </source>
</reference>
<dbReference type="SUPFAM" id="SSF103473">
    <property type="entry name" value="MFS general substrate transporter"/>
    <property type="match status" value="1"/>
</dbReference>
<feature type="transmembrane region" description="Helical" evidence="6">
    <location>
        <begin position="244"/>
        <end position="262"/>
    </location>
</feature>
<comment type="subcellular location">
    <subcellularLocation>
        <location evidence="1">Membrane</location>
        <topology evidence="1">Multi-pass membrane protein</topology>
    </subcellularLocation>
</comment>
<dbReference type="GO" id="GO:0016020">
    <property type="term" value="C:membrane"/>
    <property type="evidence" value="ECO:0007669"/>
    <property type="project" value="UniProtKB-SubCell"/>
</dbReference>
<dbReference type="RefSeq" id="WP_089084747.1">
    <property type="nucleotide sequence ID" value="NZ_AP018823.1"/>
</dbReference>
<evidence type="ECO:0000313" key="8">
    <source>
        <dbReference type="EMBL" id="BBF84955.1"/>
    </source>
</evidence>
<feature type="domain" description="Major facilitator superfamily (MFS) profile" evidence="7">
    <location>
        <begin position="25"/>
        <end position="493"/>
    </location>
</feature>
<feature type="transmembrane region" description="Helical" evidence="6">
    <location>
        <begin position="321"/>
        <end position="341"/>
    </location>
</feature>
<dbReference type="PROSITE" id="PS50850">
    <property type="entry name" value="MFS"/>
    <property type="match status" value="1"/>
</dbReference>
<keyword evidence="2" id="KW-0813">Transport</keyword>
<gene>
    <name evidence="8" type="ORF">DLM_1331</name>
</gene>
<dbReference type="EMBL" id="AP018823">
    <property type="protein sequence ID" value="BBF84955.1"/>
    <property type="molecule type" value="Genomic_DNA"/>
</dbReference>
<evidence type="ECO:0000313" key="9">
    <source>
        <dbReference type="Proteomes" id="UP000198290"/>
    </source>
</evidence>
<evidence type="ECO:0000256" key="3">
    <source>
        <dbReference type="ARBA" id="ARBA00022692"/>
    </source>
</evidence>
<reference evidence="9" key="3">
    <citation type="journal article" date="2017" name="Plant Physiol. Biochem.">
        <title>Differential oxidative and antioxidative response of duckweed Lemna minor toward plant growth promoting/inhibiting bacteria.</title>
        <authorList>
            <person name="Ishizawa H."/>
            <person name="Kuroda M."/>
            <person name="Morikawa M."/>
            <person name="Ike M."/>
        </authorList>
    </citation>
    <scope>NUCLEOTIDE SEQUENCE [LARGE SCALE GENOMIC DNA]</scope>
    <source>
        <strain evidence="9">H3</strain>
    </source>
</reference>
<sequence length="511" mass="55440">MTEHAAAQSASPPAAPTFGLRLATGLLGVLLAAMMAGFNNRVVALGLPDLYGQLGWDGDQASWLGSAYSAGELVAMPFATWCAVTFSMRLFQLIMLTLVLLIALLLPAVHSLPLMLALRAVQGLCCGSQIPLLMMGALRFLPLSIRLHGLALYAMTATFAPNMSLALAASWLDRLEDWRWLYWQTVPLSLLSMALIAWGIPVMPPMLQRLRQANWPGLLLGMAGLTLLALGLDQANRLDWFHSRAIRLMLFGGGVLTTAFLLSEWFHPAPFMKLQLLQRRNLGLGFTLFFCLLIVMLAGTTLPSMALGQLQGFRVLQMEGIGMRIGLPQLLLGPLLALLLYQRRIDARHVFVVGLLCMAAACCLGSGLTSAWMGNEFRLAQWLQAIGQPMAVIALLFLATSVVQPMEGAYVSGIVNTLRAFATLFGSTVLGRLLTLRSDFHHEVLQDQFSWQGSSMSLTQLAGQLSAQASTLAIADVYLLLGMLALLLIPGVLLMQYIPAPLIPSRPPNHG</sequence>
<feature type="transmembrane region" description="Helical" evidence="6">
    <location>
        <begin position="350"/>
        <end position="373"/>
    </location>
</feature>
<dbReference type="AlphaFoldDB" id="A0A3G9GBX1"/>
<dbReference type="PANTHER" id="PTHR42718">
    <property type="entry name" value="MAJOR FACILITATOR SUPERFAMILY MULTIDRUG TRANSPORTER MFSC"/>
    <property type="match status" value="1"/>
</dbReference>
<evidence type="ECO:0000256" key="2">
    <source>
        <dbReference type="ARBA" id="ARBA00022448"/>
    </source>
</evidence>
<dbReference type="InterPro" id="IPR020846">
    <property type="entry name" value="MFS_dom"/>
</dbReference>
<feature type="transmembrane region" description="Helical" evidence="6">
    <location>
        <begin position="150"/>
        <end position="169"/>
    </location>
</feature>
<feature type="transmembrane region" description="Helical" evidence="6">
    <location>
        <begin position="282"/>
        <end position="301"/>
    </location>
</feature>
<dbReference type="PANTHER" id="PTHR42718:SF9">
    <property type="entry name" value="MAJOR FACILITATOR SUPERFAMILY MULTIDRUG TRANSPORTER MFSC"/>
    <property type="match status" value="1"/>
</dbReference>
<keyword evidence="5 6" id="KW-0472">Membrane</keyword>
<feature type="transmembrane region" description="Helical" evidence="6">
    <location>
        <begin position="181"/>
        <end position="201"/>
    </location>
</feature>
<protein>
    <submittedName>
        <fullName evidence="8">Inner membrane component of tripartite multidrug resistance system</fullName>
    </submittedName>
</protein>
<feature type="transmembrane region" description="Helical" evidence="6">
    <location>
        <begin position="116"/>
        <end position="138"/>
    </location>
</feature>
<dbReference type="InterPro" id="IPR036259">
    <property type="entry name" value="MFS_trans_sf"/>
</dbReference>
<feature type="transmembrane region" description="Helical" evidence="6">
    <location>
        <begin position="213"/>
        <end position="232"/>
    </location>
</feature>
<accession>A0A3G9GBX1</accession>
<keyword evidence="9" id="KW-1185">Reference proteome</keyword>
<evidence type="ECO:0000256" key="1">
    <source>
        <dbReference type="ARBA" id="ARBA00004141"/>
    </source>
</evidence>
<proteinExistence type="predicted"/>
<dbReference type="InterPro" id="IPR011701">
    <property type="entry name" value="MFS"/>
</dbReference>
<feature type="transmembrane region" description="Helical" evidence="6">
    <location>
        <begin position="90"/>
        <end position="110"/>
    </location>
</feature>
<dbReference type="OrthoDB" id="9812221at2"/>